<evidence type="ECO:0000256" key="3">
    <source>
        <dbReference type="ARBA" id="ARBA00023015"/>
    </source>
</evidence>
<accession>A0A8I2ZIT7</accession>
<evidence type="ECO:0000259" key="7">
    <source>
        <dbReference type="PROSITE" id="PS50048"/>
    </source>
</evidence>
<dbReference type="SMART" id="SM00066">
    <property type="entry name" value="GAL4"/>
    <property type="match status" value="1"/>
</dbReference>
<dbReference type="GO" id="GO:0008270">
    <property type="term" value="F:zinc ion binding"/>
    <property type="evidence" value="ECO:0007669"/>
    <property type="project" value="InterPro"/>
</dbReference>
<feature type="region of interest" description="Disordered" evidence="6">
    <location>
        <begin position="106"/>
        <end position="158"/>
    </location>
</feature>
<evidence type="ECO:0000256" key="2">
    <source>
        <dbReference type="ARBA" id="ARBA00022723"/>
    </source>
</evidence>
<keyword evidence="5" id="KW-0539">Nucleus</keyword>
<gene>
    <name evidence="8" type="ORF">HYQ45_010114</name>
</gene>
<dbReference type="PROSITE" id="PS50048">
    <property type="entry name" value="ZN2_CY6_FUNGAL_2"/>
    <property type="match status" value="1"/>
</dbReference>
<dbReference type="OrthoDB" id="2219495at2759"/>
<dbReference type="PANTHER" id="PTHR47338">
    <property type="entry name" value="ZN(II)2CYS6 TRANSCRIPTION FACTOR (EUROFUNG)-RELATED"/>
    <property type="match status" value="1"/>
</dbReference>
<feature type="domain" description="Zn(2)-C6 fungal-type" evidence="7">
    <location>
        <begin position="14"/>
        <end position="44"/>
    </location>
</feature>
<evidence type="ECO:0000256" key="6">
    <source>
        <dbReference type="SAM" id="MobiDB-lite"/>
    </source>
</evidence>
<comment type="caution">
    <text evidence="8">The sequence shown here is derived from an EMBL/GenBank/DDBJ whole genome shotgun (WGS) entry which is preliminary data.</text>
</comment>
<dbReference type="GO" id="GO:0000981">
    <property type="term" value="F:DNA-binding transcription factor activity, RNA polymerase II-specific"/>
    <property type="evidence" value="ECO:0007669"/>
    <property type="project" value="InterPro"/>
</dbReference>
<feature type="compositionally biased region" description="Polar residues" evidence="6">
    <location>
        <begin position="126"/>
        <end position="136"/>
    </location>
</feature>
<reference evidence="8" key="1">
    <citation type="journal article" date="2021" name="Mol. Plant Pathol.">
        <title>A 20-kb lineage-specific genomic region tames virulence in pathogenic amphidiploid Verticillium longisporum.</title>
        <authorList>
            <person name="Harting R."/>
            <person name="Starke J."/>
            <person name="Kusch H."/>
            <person name="Poggeler S."/>
            <person name="Maurus I."/>
            <person name="Schluter R."/>
            <person name="Landesfeind M."/>
            <person name="Bulla I."/>
            <person name="Nowrousian M."/>
            <person name="de Jonge R."/>
            <person name="Stahlhut G."/>
            <person name="Hoff K.J."/>
            <person name="Asshauer K.P."/>
            <person name="Thurmer A."/>
            <person name="Stanke M."/>
            <person name="Daniel R."/>
            <person name="Morgenstern B."/>
            <person name="Thomma B.P.H.J."/>
            <person name="Kronstad J.W."/>
            <person name="Braus-Stromeyer S.A."/>
            <person name="Braus G.H."/>
        </authorList>
    </citation>
    <scope>NUCLEOTIDE SEQUENCE</scope>
    <source>
        <strain evidence="8">Vl32</strain>
    </source>
</reference>
<name>A0A8I2ZIT7_VERLO</name>
<evidence type="ECO:0000256" key="1">
    <source>
        <dbReference type="ARBA" id="ARBA00004123"/>
    </source>
</evidence>
<keyword evidence="3" id="KW-0805">Transcription regulation</keyword>
<dbReference type="CDD" id="cd00067">
    <property type="entry name" value="GAL4"/>
    <property type="match status" value="1"/>
</dbReference>
<sequence length="307" mass="33340">MDRLGKSNKRVRQACEPCRRKKSRCSGEQPVCSLCDRLRQPCSYGQDPLPPEGGTELQADRSLSGGSILGKRGRDQSSDTQTVTDTLLHDRIVSLELALSNVVQTSRGDVPASSNTERPLSPAPPSSSQVRTSPASTRGLSRSSLRGSRPPHFSYNQTIPPDLSLKQIAETYQRYCDCRPLALFASKGNSFIDTFIERDDEIICAVIAMAARFLDDGGLKSGNICNVEDTTEKAFQLAIQRVMKGAVEVSTLQTFCLLALLDLDAGRHDRARMLCSLAQNLANSSQIHLELPGSALSERSDNGATGL</sequence>
<dbReference type="PANTHER" id="PTHR47338:SF9">
    <property type="entry name" value="ZN(II)2CYS6 TRANSCRIPTION FACTOR (EUROFUNG)"/>
    <property type="match status" value="1"/>
</dbReference>
<dbReference type="EMBL" id="JAEMWZ010000209">
    <property type="protein sequence ID" value="KAG7131274.1"/>
    <property type="molecule type" value="Genomic_DNA"/>
</dbReference>
<protein>
    <submittedName>
        <fullName evidence="8">Quinic acid utilization activator like protein</fullName>
    </submittedName>
</protein>
<dbReference type="InterPro" id="IPR001138">
    <property type="entry name" value="Zn2Cys6_DnaBD"/>
</dbReference>
<dbReference type="Proteomes" id="UP000689129">
    <property type="component" value="Unassembled WGS sequence"/>
</dbReference>
<keyword evidence="2" id="KW-0479">Metal-binding</keyword>
<evidence type="ECO:0000313" key="9">
    <source>
        <dbReference type="Proteomes" id="UP000689129"/>
    </source>
</evidence>
<evidence type="ECO:0000256" key="4">
    <source>
        <dbReference type="ARBA" id="ARBA00023163"/>
    </source>
</evidence>
<evidence type="ECO:0000256" key="5">
    <source>
        <dbReference type="ARBA" id="ARBA00023242"/>
    </source>
</evidence>
<dbReference type="GO" id="GO:0005634">
    <property type="term" value="C:nucleus"/>
    <property type="evidence" value="ECO:0007669"/>
    <property type="project" value="UniProtKB-SubCell"/>
</dbReference>
<dbReference type="PROSITE" id="PS00463">
    <property type="entry name" value="ZN2_CY6_FUNGAL_1"/>
    <property type="match status" value="1"/>
</dbReference>
<keyword evidence="4" id="KW-0804">Transcription</keyword>
<dbReference type="CDD" id="cd12148">
    <property type="entry name" value="fungal_TF_MHR"/>
    <property type="match status" value="1"/>
</dbReference>
<feature type="compositionally biased region" description="Polar residues" evidence="6">
    <location>
        <begin position="106"/>
        <end position="118"/>
    </location>
</feature>
<dbReference type="Pfam" id="PF00172">
    <property type="entry name" value="Zn_clus"/>
    <property type="match status" value="1"/>
</dbReference>
<feature type="region of interest" description="Disordered" evidence="6">
    <location>
        <begin position="46"/>
        <end position="82"/>
    </location>
</feature>
<organism evidence="8 9">
    <name type="scientific">Verticillium longisporum</name>
    <name type="common">Verticillium dahliae var. longisporum</name>
    <dbReference type="NCBI Taxonomy" id="100787"/>
    <lineage>
        <taxon>Eukaryota</taxon>
        <taxon>Fungi</taxon>
        <taxon>Dikarya</taxon>
        <taxon>Ascomycota</taxon>
        <taxon>Pezizomycotina</taxon>
        <taxon>Sordariomycetes</taxon>
        <taxon>Hypocreomycetidae</taxon>
        <taxon>Glomerellales</taxon>
        <taxon>Plectosphaerellaceae</taxon>
        <taxon>Verticillium</taxon>
    </lineage>
</organism>
<proteinExistence type="predicted"/>
<evidence type="ECO:0000313" key="8">
    <source>
        <dbReference type="EMBL" id="KAG7131274.1"/>
    </source>
</evidence>
<dbReference type="AlphaFoldDB" id="A0A8I2ZIT7"/>
<comment type="subcellular location">
    <subcellularLocation>
        <location evidence="1">Nucleus</location>
    </subcellularLocation>
</comment>
<feature type="compositionally biased region" description="Low complexity" evidence="6">
    <location>
        <begin position="138"/>
        <end position="148"/>
    </location>
</feature>
<dbReference type="InterPro" id="IPR050815">
    <property type="entry name" value="TF_fung"/>
</dbReference>